<feature type="domain" description="Glucose/Sorbosone dehydrogenase" evidence="2">
    <location>
        <begin position="82"/>
        <end position="231"/>
    </location>
</feature>
<dbReference type="InterPro" id="IPR011042">
    <property type="entry name" value="6-blade_b-propeller_TolB-like"/>
</dbReference>
<dbReference type="PANTHER" id="PTHR19328:SF13">
    <property type="entry name" value="HIPL1 PROTEIN"/>
    <property type="match status" value="1"/>
</dbReference>
<dbReference type="Proteomes" id="UP001139157">
    <property type="component" value="Unassembled WGS sequence"/>
</dbReference>
<feature type="region of interest" description="Disordered" evidence="1">
    <location>
        <begin position="30"/>
        <end position="61"/>
    </location>
</feature>
<comment type="caution">
    <text evidence="3">The sequence shown here is derived from an EMBL/GenBank/DDBJ whole genome shotgun (WGS) entry which is preliminary data.</text>
</comment>
<dbReference type="Pfam" id="PF07995">
    <property type="entry name" value="GSDH"/>
    <property type="match status" value="1"/>
</dbReference>
<evidence type="ECO:0000256" key="1">
    <source>
        <dbReference type="SAM" id="MobiDB-lite"/>
    </source>
</evidence>
<dbReference type="InterPro" id="IPR012938">
    <property type="entry name" value="Glc/Sorbosone_DH"/>
</dbReference>
<sequence length="375" mass="37616">MSWVVAGRVASVVAVTAGLAVGCARFDESASKPFTPAPTVHPEGMGPTNAPKTPPSAAPRPTGPCIDPDPLVIGTCLDTTGGVAPLPDGQQGLVTERVSGRILKVTVVTPDQPQPQPVEVARLDVDAAGDGGLTDVALSPTYSEDGLIYAYVTTPSDNRVVRIGAGGSVKPILTGIPKGSTGNRGAIDFLDDKMLVLTGDGGNPGAAADRGSLAGKLLRIDDPAPGGSNPQVLASGVGVAGGVCPDHKDSIWFTDRTAAADRLQRVAADGTVSTAWTWPDHPGVAGCAAAVDGVAIAMTDAKALAFADADPKTHAVTTAPAMAAQDKYGALNGAALAPDGFVWVGTINKQGKPGPFDDRVVRIPPPKGGAGGGPD</sequence>
<dbReference type="RefSeq" id="WP_251914849.1">
    <property type="nucleotide sequence ID" value="NZ_JAMRXG010000010.1"/>
</dbReference>
<proteinExistence type="predicted"/>
<dbReference type="PANTHER" id="PTHR19328">
    <property type="entry name" value="HEDGEHOG-INTERACTING PROTEIN"/>
    <property type="match status" value="1"/>
</dbReference>
<dbReference type="EMBL" id="JAMRXG010000010">
    <property type="protein sequence ID" value="MCM6776566.1"/>
    <property type="molecule type" value="Genomic_DNA"/>
</dbReference>
<reference evidence="3" key="1">
    <citation type="submission" date="2022-06" db="EMBL/GenBank/DDBJ databases">
        <title>Novel species in genus nocardia.</title>
        <authorList>
            <person name="Li F."/>
        </authorList>
    </citation>
    <scope>NUCLEOTIDE SEQUENCE</scope>
    <source>
        <strain evidence="3">CDC141</strain>
    </source>
</reference>
<dbReference type="AlphaFoldDB" id="A0A9X2EEA5"/>
<evidence type="ECO:0000313" key="4">
    <source>
        <dbReference type="Proteomes" id="UP001139157"/>
    </source>
</evidence>
<dbReference type="Gene3D" id="2.120.10.30">
    <property type="entry name" value="TolB, C-terminal domain"/>
    <property type="match status" value="1"/>
</dbReference>
<feature type="region of interest" description="Disordered" evidence="1">
    <location>
        <begin position="353"/>
        <end position="375"/>
    </location>
</feature>
<organism evidence="3 4">
    <name type="scientific">Nocardia pulmonis</name>
    <dbReference type="NCBI Taxonomy" id="2951408"/>
    <lineage>
        <taxon>Bacteria</taxon>
        <taxon>Bacillati</taxon>
        <taxon>Actinomycetota</taxon>
        <taxon>Actinomycetes</taxon>
        <taxon>Mycobacteriales</taxon>
        <taxon>Nocardiaceae</taxon>
        <taxon>Nocardia</taxon>
    </lineage>
</organism>
<keyword evidence="4" id="KW-1185">Reference proteome</keyword>
<evidence type="ECO:0000313" key="3">
    <source>
        <dbReference type="EMBL" id="MCM6776566.1"/>
    </source>
</evidence>
<evidence type="ECO:0000259" key="2">
    <source>
        <dbReference type="Pfam" id="PF07995"/>
    </source>
</evidence>
<name>A0A9X2EEA5_9NOCA</name>
<gene>
    <name evidence="3" type="ORF">NDR86_24065</name>
</gene>
<accession>A0A9X2EEA5</accession>
<feature type="compositionally biased region" description="Pro residues" evidence="1">
    <location>
        <begin position="52"/>
        <end position="61"/>
    </location>
</feature>
<protein>
    <submittedName>
        <fullName evidence="3">PQQ-dependent sugar dehydrogenase</fullName>
    </submittedName>
</protein>
<dbReference type="SUPFAM" id="SSF101898">
    <property type="entry name" value="NHL repeat"/>
    <property type="match status" value="1"/>
</dbReference>